<protein>
    <recommendedName>
        <fullName evidence="4">DNA ligase (ATP)</fullName>
    </recommendedName>
</protein>
<evidence type="ECO:0000256" key="1">
    <source>
        <dbReference type="SAM" id="MobiDB-lite"/>
    </source>
</evidence>
<evidence type="ECO:0000313" key="2">
    <source>
        <dbReference type="EMBL" id="AGW42075.1"/>
    </source>
</evidence>
<reference evidence="2 3" key="1">
    <citation type="journal article" date="2013" name="Genome Announc.">
        <title>Complete Genome Sequence of Leifsonia xyli subsp. cynodontis Strain DSM46306, a Gram-Positive Bacterial Pathogen of Grasses.</title>
        <authorList>
            <person name="Monteiro-Vitorello C.B."/>
            <person name="Zerillo M.M."/>
            <person name="Van Sluys M.A."/>
            <person name="Camargo L.E."/>
            <person name="Kitajima J.P."/>
        </authorList>
    </citation>
    <scope>NUCLEOTIDE SEQUENCE [LARGE SCALE GENOMIC DNA]</scope>
    <source>
        <strain evidence="2 3">DSM 46306</strain>
    </source>
</reference>
<accession>U3P702</accession>
<dbReference type="InterPro" id="IPR012340">
    <property type="entry name" value="NA-bd_OB-fold"/>
</dbReference>
<keyword evidence="3" id="KW-1185">Reference proteome</keyword>
<dbReference type="STRING" id="1389489.O159_20930"/>
<dbReference type="Proteomes" id="UP000016743">
    <property type="component" value="Chromosome"/>
</dbReference>
<dbReference type="KEGG" id="lxy:O159_20930"/>
<dbReference type="EMBL" id="CP006734">
    <property type="protein sequence ID" value="AGW42075.1"/>
    <property type="molecule type" value="Genomic_DNA"/>
</dbReference>
<dbReference type="AlphaFoldDB" id="U3P702"/>
<dbReference type="PATRIC" id="fig|1389489.3.peg.2008"/>
<organism evidence="2 3">
    <name type="scientific">Leifsonia xyli subsp. cynodontis DSM 46306</name>
    <dbReference type="NCBI Taxonomy" id="1389489"/>
    <lineage>
        <taxon>Bacteria</taxon>
        <taxon>Bacillati</taxon>
        <taxon>Actinomycetota</taxon>
        <taxon>Actinomycetes</taxon>
        <taxon>Micrococcales</taxon>
        <taxon>Microbacteriaceae</taxon>
        <taxon>Leifsonia</taxon>
    </lineage>
</organism>
<evidence type="ECO:0008006" key="4">
    <source>
        <dbReference type="Google" id="ProtNLM"/>
    </source>
</evidence>
<dbReference type="eggNOG" id="COG1793">
    <property type="taxonomic scope" value="Bacteria"/>
</dbReference>
<dbReference type="HOGENOM" id="CLU_2569623_0_0_11"/>
<gene>
    <name evidence="2" type="ORF">O159_20930</name>
</gene>
<feature type="region of interest" description="Disordered" evidence="1">
    <location>
        <begin position="1"/>
        <end position="20"/>
    </location>
</feature>
<evidence type="ECO:0000313" key="3">
    <source>
        <dbReference type="Proteomes" id="UP000016743"/>
    </source>
</evidence>
<name>U3P702_LEIXC</name>
<sequence length="81" mass="9575">MRRGAAVSGETERSRFSSGRDVSFVRLRPERVLEVRYDQMEGMRFRHTAQFERWRPDRDARSCTFEQLVYPVAYDLASVLS</sequence>
<dbReference type="Gene3D" id="2.40.50.140">
    <property type="entry name" value="Nucleic acid-binding proteins"/>
    <property type="match status" value="1"/>
</dbReference>
<proteinExistence type="predicted"/>